<dbReference type="EMBL" id="CP020477">
    <property type="protein sequence ID" value="ARM75901.1"/>
    <property type="molecule type" value="Genomic_DNA"/>
</dbReference>
<dbReference type="RefSeq" id="WP_148691680.1">
    <property type="nucleotide sequence ID" value="NZ_CP020477.1"/>
</dbReference>
<keyword evidence="1" id="KW-0963">Cytoplasm</keyword>
<comment type="catalytic activity">
    <reaction evidence="1">
        <text>RNA(n) + a ribonucleoside 5'-triphosphate = RNA(n+1) + diphosphate</text>
        <dbReference type="Rhea" id="RHEA:21248"/>
        <dbReference type="Rhea" id="RHEA-COMP:14527"/>
        <dbReference type="Rhea" id="RHEA-COMP:17342"/>
        <dbReference type="ChEBI" id="CHEBI:33019"/>
        <dbReference type="ChEBI" id="CHEBI:61557"/>
        <dbReference type="ChEBI" id="CHEBI:140395"/>
        <dbReference type="EC" id="2.7.7.6"/>
    </reaction>
</comment>
<dbReference type="OrthoDB" id="34109at2157"/>
<dbReference type="InterPro" id="IPR010924">
    <property type="entry name" value="Rpo4"/>
</dbReference>
<reference evidence="2 3" key="1">
    <citation type="submission" date="2017-03" db="EMBL/GenBank/DDBJ databases">
        <title>Sulfur activation and transportation mechanism of thermophilic Archaea Acidianus manzaensis YN-25.</title>
        <authorList>
            <person name="Ma Y."/>
            <person name="Yang Y."/>
            <person name="Xia J."/>
        </authorList>
    </citation>
    <scope>NUCLEOTIDE SEQUENCE [LARGE SCALE GENOMIC DNA]</scope>
    <source>
        <strain evidence="2 3">YN-25</strain>
    </source>
</reference>
<dbReference type="SUPFAM" id="SSF47819">
    <property type="entry name" value="HRDC-like"/>
    <property type="match status" value="1"/>
</dbReference>
<evidence type="ECO:0000256" key="1">
    <source>
        <dbReference type="HAMAP-Rule" id="MF_00864"/>
    </source>
</evidence>
<dbReference type="HAMAP" id="MF_00864">
    <property type="entry name" value="RNApol_arch_Rpo4"/>
    <property type="match status" value="1"/>
</dbReference>
<comment type="subcellular location">
    <subcellularLocation>
        <location evidence="1">Cytoplasm</location>
    </subcellularLocation>
</comment>
<dbReference type="GO" id="GO:0000166">
    <property type="term" value="F:nucleotide binding"/>
    <property type="evidence" value="ECO:0007669"/>
    <property type="project" value="InterPro"/>
</dbReference>
<dbReference type="STRING" id="282676.B6F84_07580"/>
<keyword evidence="1" id="KW-0548">Nucleotidyltransferase</keyword>
<dbReference type="Gene3D" id="6.10.140.930">
    <property type="match status" value="1"/>
</dbReference>
<dbReference type="GO" id="GO:0003899">
    <property type="term" value="F:DNA-directed RNA polymerase activity"/>
    <property type="evidence" value="ECO:0007669"/>
    <property type="project" value="UniProtKB-UniRule"/>
</dbReference>
<keyword evidence="1 2" id="KW-0240">DNA-directed RNA polymerase</keyword>
<dbReference type="GeneID" id="41590769"/>
<sequence>MSSVTIIEEHYIPYSVAKKYILEMIKNNENSSVVQRTYEYLNLISKCSDEDALKVMEELKEVVEREDTRALLASICPESQDDVKAILQIEGKNYSDDDITKIIEVIKKHLQKG</sequence>
<keyword evidence="1" id="KW-0808">Transferase</keyword>
<keyword evidence="1" id="KW-0804">Transcription</keyword>
<dbReference type="GO" id="GO:0005737">
    <property type="term" value="C:cytoplasm"/>
    <property type="evidence" value="ECO:0007669"/>
    <property type="project" value="UniProtKB-SubCell"/>
</dbReference>
<dbReference type="Proteomes" id="UP000193404">
    <property type="component" value="Chromosome"/>
</dbReference>
<dbReference type="Pfam" id="PF03874">
    <property type="entry name" value="RNA_pol_Rpb4"/>
    <property type="match status" value="1"/>
</dbReference>
<dbReference type="InterPro" id="IPR005574">
    <property type="entry name" value="Rpb4/RPC9"/>
</dbReference>
<keyword evidence="3" id="KW-1185">Reference proteome</keyword>
<dbReference type="GO" id="GO:0000428">
    <property type="term" value="C:DNA-directed RNA polymerase complex"/>
    <property type="evidence" value="ECO:0007669"/>
    <property type="project" value="UniProtKB-KW"/>
</dbReference>
<proteinExistence type="inferred from homology"/>
<evidence type="ECO:0000313" key="3">
    <source>
        <dbReference type="Proteomes" id="UP000193404"/>
    </source>
</evidence>
<dbReference type="GO" id="GO:0006352">
    <property type="term" value="P:DNA-templated transcription initiation"/>
    <property type="evidence" value="ECO:0007669"/>
    <property type="project" value="InterPro"/>
</dbReference>
<dbReference type="PANTHER" id="PTHR39646">
    <property type="entry name" value="RNA POLYMERASE RPB4"/>
    <property type="match status" value="1"/>
</dbReference>
<dbReference type="AlphaFoldDB" id="A0A1W6JZZ6"/>
<dbReference type="PIRSF" id="PIRSF005053">
    <property type="entry name" value="RNA_pol_F_arch"/>
    <property type="match status" value="1"/>
</dbReference>
<name>A0A1W6JZZ6_9CREN</name>
<dbReference type="KEGG" id="aman:B6F84_07580"/>
<dbReference type="EC" id="2.7.7.6" evidence="1"/>
<dbReference type="InterPro" id="IPR010997">
    <property type="entry name" value="HRDC-like_sf"/>
</dbReference>
<comment type="similarity">
    <text evidence="1">Belongs to the eukaryotic RPB4 RNA polymerase subunit family.</text>
</comment>
<dbReference type="Gene3D" id="1.10.150.80">
    <property type="entry name" value="HRDC domain"/>
    <property type="match status" value="1"/>
</dbReference>
<protein>
    <recommendedName>
        <fullName evidence="1">DNA-directed RNA polymerase subunit Rpo4</fullName>
        <ecNumber evidence="1">2.7.7.6</ecNumber>
    </recommendedName>
    <alternativeName>
        <fullName evidence="1">DNA-directed RNA polymerase subunit F</fullName>
    </alternativeName>
</protein>
<dbReference type="PANTHER" id="PTHR39646:SF1">
    <property type="entry name" value="DNA-DIRECTED RNA POLYMERASE SUBUNIT RPO4"/>
    <property type="match status" value="1"/>
</dbReference>
<gene>
    <name evidence="1" type="primary">rpo4</name>
    <name evidence="1" type="synonym">rpoF</name>
    <name evidence="2" type="ORF">B6F84_07580</name>
</gene>
<dbReference type="InterPro" id="IPR044876">
    <property type="entry name" value="HRDC_dom_sf"/>
</dbReference>
<accession>A0A1W6JZZ6</accession>
<organism evidence="2 3">
    <name type="scientific">Acidianus manzaensis</name>
    <dbReference type="NCBI Taxonomy" id="282676"/>
    <lineage>
        <taxon>Archaea</taxon>
        <taxon>Thermoproteota</taxon>
        <taxon>Thermoprotei</taxon>
        <taxon>Sulfolobales</taxon>
        <taxon>Sulfolobaceae</taxon>
        <taxon>Acidianus</taxon>
    </lineage>
</organism>
<comment type="subunit">
    <text evidence="1">Part of the RNA polymerase complex. Forms a stalk with Rpo7 that extends from the main structure.</text>
</comment>
<evidence type="ECO:0000313" key="2">
    <source>
        <dbReference type="EMBL" id="ARM75901.1"/>
    </source>
</evidence>
<comment type="function">
    <text evidence="1">DNA-dependent RNA polymerase (RNAP) catalyzes the transcription of DNA into RNA using the four ribonucleoside triphosphates as substrates. This subunit is less well bound than the others.</text>
</comment>